<protein>
    <submittedName>
        <fullName evidence="2">PHP domain-containing protein</fullName>
    </submittedName>
</protein>
<dbReference type="Proteomes" id="UP001165492">
    <property type="component" value="Unassembled WGS sequence"/>
</dbReference>
<dbReference type="SUPFAM" id="SSF89550">
    <property type="entry name" value="PHP domain-like"/>
    <property type="match status" value="1"/>
</dbReference>
<dbReference type="InterPro" id="IPR052018">
    <property type="entry name" value="PHP_domain"/>
</dbReference>
<dbReference type="PANTHER" id="PTHR42924:SF3">
    <property type="entry name" value="POLYMERASE_HISTIDINOL PHOSPHATASE N-TERMINAL DOMAIN-CONTAINING PROTEIN"/>
    <property type="match status" value="1"/>
</dbReference>
<dbReference type="InterPro" id="IPR004013">
    <property type="entry name" value="PHP_dom"/>
</dbReference>
<dbReference type="PANTHER" id="PTHR42924">
    <property type="entry name" value="EXONUCLEASE"/>
    <property type="match status" value="1"/>
</dbReference>
<evidence type="ECO:0000313" key="3">
    <source>
        <dbReference type="Proteomes" id="UP001165492"/>
    </source>
</evidence>
<proteinExistence type="predicted"/>
<dbReference type="Pfam" id="PF02811">
    <property type="entry name" value="PHP"/>
    <property type="match status" value="1"/>
</dbReference>
<dbReference type="InterPro" id="IPR003141">
    <property type="entry name" value="Pol/His_phosphatase_N"/>
</dbReference>
<evidence type="ECO:0000313" key="2">
    <source>
        <dbReference type="EMBL" id="MCC5464468.1"/>
    </source>
</evidence>
<dbReference type="CDD" id="cd07438">
    <property type="entry name" value="PHP_HisPPase_AMP"/>
    <property type="match status" value="1"/>
</dbReference>
<name>A0ABS8HQE6_9FIRM</name>
<evidence type="ECO:0000259" key="1">
    <source>
        <dbReference type="SMART" id="SM00481"/>
    </source>
</evidence>
<dbReference type="RefSeq" id="WP_229533921.1">
    <property type="nucleotide sequence ID" value="NZ_JAJHJB010000003.1"/>
</dbReference>
<comment type="caution">
    <text evidence="2">The sequence shown here is derived from an EMBL/GenBank/DDBJ whole genome shotgun (WGS) entry which is preliminary data.</text>
</comment>
<reference evidence="2" key="1">
    <citation type="submission" date="2021-11" db="EMBL/GenBank/DDBJ databases">
        <title>Description of a new species Pelosinus isolated from the bottom sediments of Lake Baikal.</title>
        <authorList>
            <person name="Zakharyuk A."/>
        </authorList>
    </citation>
    <scope>NUCLEOTIDE SEQUENCE</scope>
    <source>
        <strain evidence="2">Bkl1</strain>
    </source>
</reference>
<accession>A0ABS8HQE6</accession>
<organism evidence="2 3">
    <name type="scientific">Pelosinus baikalensis</name>
    <dbReference type="NCBI Taxonomy" id="2892015"/>
    <lineage>
        <taxon>Bacteria</taxon>
        <taxon>Bacillati</taxon>
        <taxon>Bacillota</taxon>
        <taxon>Negativicutes</taxon>
        <taxon>Selenomonadales</taxon>
        <taxon>Sporomusaceae</taxon>
        <taxon>Pelosinus</taxon>
    </lineage>
</organism>
<sequence>MTADLHIHTTASDGRFTPENILKYAIDARLSYIAITDHDTVNGLLELYEGSKDKINTISLIPGIEFSTDLPENEVHILGYHIDIYNVELRKQLDILVAHRHERTKQIINKLKQLGYTIDYLRVLELAEHATSIGRPHIARALIEKGYFSTVSEVFTTLLDKNGSAYVPHYKLTPLQVIALIKRAGGISVLAHPGLVGNDTIILELIHHGLLGLEVYHPTHDQVQTQKYLDMAKQYQLLVTGGSDFHAVPTRFPPKLGLFTIPANLAKKLSEYKLKNRVY</sequence>
<feature type="domain" description="Polymerase/histidinol phosphatase N-terminal" evidence="1">
    <location>
        <begin position="3"/>
        <end position="70"/>
    </location>
</feature>
<dbReference type="Gene3D" id="1.10.150.650">
    <property type="match status" value="1"/>
</dbReference>
<gene>
    <name evidence="2" type="ORF">LMF89_03705</name>
</gene>
<dbReference type="SMART" id="SM00481">
    <property type="entry name" value="POLIIIAc"/>
    <property type="match status" value="1"/>
</dbReference>
<keyword evidence="3" id="KW-1185">Reference proteome</keyword>
<dbReference type="Gene3D" id="3.20.20.140">
    <property type="entry name" value="Metal-dependent hydrolases"/>
    <property type="match status" value="1"/>
</dbReference>
<dbReference type="InterPro" id="IPR016195">
    <property type="entry name" value="Pol/histidinol_Pase-like"/>
</dbReference>
<dbReference type="EMBL" id="JAJHJB010000003">
    <property type="protein sequence ID" value="MCC5464468.1"/>
    <property type="molecule type" value="Genomic_DNA"/>
</dbReference>